<name>A0A7J6B8U0_AMEME</name>
<reference evidence="7 8" key="1">
    <citation type="submission" date="2020-02" db="EMBL/GenBank/DDBJ databases">
        <title>A chromosome-scale genome assembly of the black bullhead catfish (Ameiurus melas).</title>
        <authorList>
            <person name="Wen M."/>
            <person name="Zham M."/>
            <person name="Cabau C."/>
            <person name="Klopp C."/>
            <person name="Donnadieu C."/>
            <person name="Roques C."/>
            <person name="Bouchez O."/>
            <person name="Lampietro C."/>
            <person name="Jouanno E."/>
            <person name="Herpin A."/>
            <person name="Louis A."/>
            <person name="Berthelot C."/>
            <person name="Parey E."/>
            <person name="Roest-Crollius H."/>
            <person name="Braasch I."/>
            <person name="Postlethwait J."/>
            <person name="Robinson-Rechavi M."/>
            <person name="Echchiki A."/>
            <person name="Begum T."/>
            <person name="Montfort J."/>
            <person name="Schartl M."/>
            <person name="Bobe J."/>
            <person name="Guiguen Y."/>
        </authorList>
    </citation>
    <scope>NUCLEOTIDE SEQUENCE [LARGE SCALE GENOMIC DNA]</scope>
    <source>
        <strain evidence="7">M_S1</strain>
        <tissue evidence="7">Blood</tissue>
    </source>
</reference>
<evidence type="ECO:0000313" key="8">
    <source>
        <dbReference type="Proteomes" id="UP000593565"/>
    </source>
</evidence>
<evidence type="ECO:0000256" key="1">
    <source>
        <dbReference type="ARBA" id="ARBA00004141"/>
    </source>
</evidence>
<dbReference type="AlphaFoldDB" id="A0A7J6B8U0"/>
<organism evidence="7 8">
    <name type="scientific">Ameiurus melas</name>
    <name type="common">Black bullhead</name>
    <name type="synonym">Silurus melas</name>
    <dbReference type="NCBI Taxonomy" id="219545"/>
    <lineage>
        <taxon>Eukaryota</taxon>
        <taxon>Metazoa</taxon>
        <taxon>Chordata</taxon>
        <taxon>Craniata</taxon>
        <taxon>Vertebrata</taxon>
        <taxon>Euteleostomi</taxon>
        <taxon>Actinopterygii</taxon>
        <taxon>Neopterygii</taxon>
        <taxon>Teleostei</taxon>
        <taxon>Ostariophysi</taxon>
        <taxon>Siluriformes</taxon>
        <taxon>Ictaluridae</taxon>
        <taxon>Ameiurus</taxon>
    </lineage>
</organism>
<evidence type="ECO:0008006" key="9">
    <source>
        <dbReference type="Google" id="ProtNLM"/>
    </source>
</evidence>
<feature type="transmembrane region" description="Helical" evidence="6">
    <location>
        <begin position="83"/>
        <end position="104"/>
    </location>
</feature>
<proteinExistence type="inferred from homology"/>
<evidence type="ECO:0000256" key="2">
    <source>
        <dbReference type="ARBA" id="ARBA00006371"/>
    </source>
</evidence>
<evidence type="ECO:0000256" key="6">
    <source>
        <dbReference type="SAM" id="Phobius"/>
    </source>
</evidence>
<keyword evidence="4 6" id="KW-1133">Transmembrane helix</keyword>
<evidence type="ECO:0000313" key="7">
    <source>
        <dbReference type="EMBL" id="KAF4090128.1"/>
    </source>
</evidence>
<dbReference type="EMBL" id="JAAGNN010000004">
    <property type="protein sequence ID" value="KAF4090128.1"/>
    <property type="molecule type" value="Genomic_DNA"/>
</dbReference>
<evidence type="ECO:0000256" key="3">
    <source>
        <dbReference type="ARBA" id="ARBA00022692"/>
    </source>
</evidence>
<evidence type="ECO:0000256" key="4">
    <source>
        <dbReference type="ARBA" id="ARBA00022989"/>
    </source>
</evidence>
<sequence>MLVSSTDTEMVSKNLFPRRGHSQNPGVDAGASGYLNDHLMLSRLSPLARLYVYALHGCVCEVAFTASWNWYYTRDLRLPGYTSLWSLLIYSLAIFFMEGLSASLKQRHFPLLLRLTVYTLFIYLWEFSWGVFLTLLEACPWDYSNFKYNIIGLVTLEYAGPWAMAALLAEKHVIRNTLKIRLNG</sequence>
<feature type="transmembrane region" description="Helical" evidence="6">
    <location>
        <begin position="111"/>
        <end position="136"/>
    </location>
</feature>
<comment type="similarity">
    <text evidence="2">Belongs to the TMEM229 family.</text>
</comment>
<keyword evidence="8" id="KW-1185">Reference proteome</keyword>
<dbReference type="GO" id="GO:0016020">
    <property type="term" value="C:membrane"/>
    <property type="evidence" value="ECO:0007669"/>
    <property type="project" value="UniProtKB-SubCell"/>
</dbReference>
<comment type="subcellular location">
    <subcellularLocation>
        <location evidence="1">Membrane</location>
        <topology evidence="1">Multi-pass membrane protein</topology>
    </subcellularLocation>
</comment>
<gene>
    <name evidence="7" type="ORF">AMELA_G00048430</name>
</gene>
<accession>A0A7J6B8U0</accession>
<feature type="transmembrane region" description="Helical" evidence="6">
    <location>
        <begin position="148"/>
        <end position="169"/>
    </location>
</feature>
<protein>
    <recommendedName>
        <fullName evidence="9">Transmembrane protein 229B</fullName>
    </recommendedName>
</protein>
<dbReference type="Proteomes" id="UP000593565">
    <property type="component" value="Unassembled WGS sequence"/>
</dbReference>
<feature type="transmembrane region" description="Helical" evidence="6">
    <location>
        <begin position="50"/>
        <end position="71"/>
    </location>
</feature>
<keyword evidence="3 6" id="KW-0812">Transmembrane</keyword>
<dbReference type="PANTHER" id="PTHR31746:SF3">
    <property type="entry name" value="TRANSMEMBRANE PROTEIN 229B"/>
    <property type="match status" value="1"/>
</dbReference>
<evidence type="ECO:0000256" key="5">
    <source>
        <dbReference type="ARBA" id="ARBA00023136"/>
    </source>
</evidence>
<dbReference type="PANTHER" id="PTHR31746">
    <property type="entry name" value="TRANSMEMBRANE PROTEIN 229 FAMILY MEMBER"/>
    <property type="match status" value="1"/>
</dbReference>
<keyword evidence="5 6" id="KW-0472">Membrane</keyword>
<comment type="caution">
    <text evidence="7">The sequence shown here is derived from an EMBL/GenBank/DDBJ whole genome shotgun (WGS) entry which is preliminary data.</text>
</comment>